<dbReference type="AlphaFoldDB" id="A0A2J8JFH4"/>
<protein>
    <submittedName>
        <fullName evidence="2">SECTM1 isoform 7</fullName>
    </submittedName>
</protein>
<evidence type="ECO:0000313" key="2">
    <source>
        <dbReference type="EMBL" id="PNI21514.1"/>
    </source>
</evidence>
<gene>
    <name evidence="2" type="ORF">CK820_G0047925</name>
</gene>
<accession>A0A2J8JFH4</accession>
<evidence type="ECO:0000313" key="3">
    <source>
        <dbReference type="Proteomes" id="UP000236370"/>
    </source>
</evidence>
<dbReference type="Proteomes" id="UP000236370">
    <property type="component" value="Unassembled WGS sequence"/>
</dbReference>
<organism evidence="2 3">
    <name type="scientific">Pan troglodytes</name>
    <name type="common">Chimpanzee</name>
    <dbReference type="NCBI Taxonomy" id="9598"/>
    <lineage>
        <taxon>Eukaryota</taxon>
        <taxon>Metazoa</taxon>
        <taxon>Chordata</taxon>
        <taxon>Craniata</taxon>
        <taxon>Vertebrata</taxon>
        <taxon>Euteleostomi</taxon>
        <taxon>Mammalia</taxon>
        <taxon>Eutheria</taxon>
        <taxon>Euarchontoglires</taxon>
        <taxon>Primates</taxon>
        <taxon>Haplorrhini</taxon>
        <taxon>Catarrhini</taxon>
        <taxon>Hominidae</taxon>
        <taxon>Pan</taxon>
    </lineage>
</organism>
<comment type="caution">
    <text evidence="2">The sequence shown here is derived from an EMBL/GenBank/DDBJ whole genome shotgun (WGS) entry which is preliminary data.</text>
</comment>
<sequence>MQTCPLAFPGPVSQALGALLFLATSLSAQNEAACPRAGERHLQ</sequence>
<proteinExistence type="predicted"/>
<feature type="signal peptide" evidence="1">
    <location>
        <begin position="1"/>
        <end position="27"/>
    </location>
</feature>
<feature type="chain" id="PRO_5014438515" evidence="1">
    <location>
        <begin position="28"/>
        <end position="43"/>
    </location>
</feature>
<dbReference type="EMBL" id="NBAG03000462">
    <property type="protein sequence ID" value="PNI21514.1"/>
    <property type="molecule type" value="Genomic_DNA"/>
</dbReference>
<reference evidence="2 3" key="1">
    <citation type="submission" date="2017-12" db="EMBL/GenBank/DDBJ databases">
        <title>High-resolution comparative analysis of great ape genomes.</title>
        <authorList>
            <person name="Pollen A."/>
            <person name="Hastie A."/>
            <person name="Hormozdiari F."/>
            <person name="Dougherty M."/>
            <person name="Liu R."/>
            <person name="Chaisson M."/>
            <person name="Hoppe E."/>
            <person name="Hill C."/>
            <person name="Pang A."/>
            <person name="Hillier L."/>
            <person name="Baker C."/>
            <person name="Armstrong J."/>
            <person name="Shendure J."/>
            <person name="Paten B."/>
            <person name="Wilson R."/>
            <person name="Chao H."/>
            <person name="Schneider V."/>
            <person name="Ventura M."/>
            <person name="Kronenberg Z."/>
            <person name="Murali S."/>
            <person name="Gordon D."/>
            <person name="Cantsilieris S."/>
            <person name="Munson K."/>
            <person name="Nelson B."/>
            <person name="Raja A."/>
            <person name="Underwood J."/>
            <person name="Diekhans M."/>
            <person name="Fiddes I."/>
            <person name="Haussler D."/>
            <person name="Eichler E."/>
        </authorList>
    </citation>
    <scope>NUCLEOTIDE SEQUENCE [LARGE SCALE GENOMIC DNA]</scope>
    <source>
        <strain evidence="2">Yerkes chimp pedigree #C0471</strain>
    </source>
</reference>
<name>A0A2J8JFH4_PANTR</name>
<evidence type="ECO:0000256" key="1">
    <source>
        <dbReference type="SAM" id="SignalP"/>
    </source>
</evidence>
<keyword evidence="1" id="KW-0732">Signal</keyword>